<evidence type="ECO:0000256" key="4">
    <source>
        <dbReference type="HAMAP-Rule" id="MF_01854"/>
    </source>
</evidence>
<comment type="similarity">
    <text evidence="4">Belongs to the FBPase class 3 family.</text>
</comment>
<dbReference type="SUPFAM" id="SSF56300">
    <property type="entry name" value="Metallo-dependent phosphatases"/>
    <property type="match status" value="1"/>
</dbReference>
<sequence>MEQEIRFYKGLAKQYPNVASAATEIINLQAILNLPKGTEHFITDVHGEYLQFRHILRNASGAIRRKIDDVFGPTLRMEEKKELAALIYYPREKLEQVEAKEKDIEEWYQVTIHRMILLCRSAASKYTRSKVRKAMPTDFAYVIEELMSGRPDEADQEAYYNEIIHSVITTGRAREMIVACADLIRRMVVDHLHVVGDIYDRGPSPHLILDSLMNHHSVDIQWGNHDILWMGAAAGSRPCICNVIRIAARYGNLATLEEGYGINLLPLAKLAMEYYGDDPCLCFREQSAYQNLDQAKHLTLDTSLEEKMHKAITLMQFKIEGQMILSHPDFGMEDRLLLDKIDLSQGSVTIDGISYPMKDKHFPTLDPEHPYLLTEQEQEVIDQIQQSFMHCEKLQQHIQFLYSHGSLYKVYNGNLLYHGCIPLTKDGKFLPVRLFGKTYTGRALYDVLDSYARKGYYATDDRERIRGQAILWYLWENPDSPVFGKEKMATFERYFVADKALHVEPKNPYYQMLNDEKMADAVLKEFGLSGADAHIINGHIPVEAKAGESPVKCNGKLLIIDGGLSKAYQPKTGIAGYTLIYNSYGLVLAAHEPFTSVAKAVEQGSDIHSDRILVQQVLKRKRVADTDIGRELKENVADLQGLLEAYRTGLIPERHER</sequence>
<comment type="cofactor">
    <cofactor evidence="4">
        <name>Mn(2+)</name>
        <dbReference type="ChEBI" id="CHEBI:29035"/>
    </cofactor>
</comment>
<evidence type="ECO:0000256" key="3">
    <source>
        <dbReference type="ARBA" id="ARBA00023277"/>
    </source>
</evidence>
<dbReference type="EC" id="3.1.3.11" evidence="4"/>
<gene>
    <name evidence="4" type="primary">fbp</name>
    <name evidence="5" type="ORF">H8R94_10470</name>
</gene>
<comment type="caution">
    <text evidence="5">The sequence shown here is derived from an EMBL/GenBank/DDBJ whole genome shotgun (WGS) entry which is preliminary data.</text>
</comment>
<dbReference type="InterPro" id="IPR009164">
    <property type="entry name" value="FBPtase_class3"/>
</dbReference>
<dbReference type="Pfam" id="PF06874">
    <property type="entry name" value="FBPase_2"/>
    <property type="match status" value="1"/>
</dbReference>
<keyword evidence="2 4" id="KW-0464">Manganese</keyword>
<dbReference type="HAMAP" id="MF_01854">
    <property type="entry name" value="FBPase_class3"/>
    <property type="match status" value="1"/>
</dbReference>
<comment type="pathway">
    <text evidence="4">Carbohydrate biosynthesis; gluconeogenesis.</text>
</comment>
<dbReference type="EMBL" id="JACOPG010000004">
    <property type="protein sequence ID" value="MBC5687022.1"/>
    <property type="molecule type" value="Genomic_DNA"/>
</dbReference>
<dbReference type="Proteomes" id="UP000643810">
    <property type="component" value="Unassembled WGS sequence"/>
</dbReference>
<evidence type="ECO:0000313" key="6">
    <source>
        <dbReference type="Proteomes" id="UP000643810"/>
    </source>
</evidence>
<organism evidence="5 6">
    <name type="scientific">Roseburia lenta</name>
    <dbReference type="NCBI Taxonomy" id="2763061"/>
    <lineage>
        <taxon>Bacteria</taxon>
        <taxon>Bacillati</taxon>
        <taxon>Bacillota</taxon>
        <taxon>Clostridia</taxon>
        <taxon>Lachnospirales</taxon>
        <taxon>Lachnospiraceae</taxon>
        <taxon>Roseburia</taxon>
    </lineage>
</organism>
<evidence type="ECO:0000256" key="1">
    <source>
        <dbReference type="ARBA" id="ARBA00022801"/>
    </source>
</evidence>
<proteinExistence type="inferred from homology"/>
<keyword evidence="6" id="KW-1185">Reference proteome</keyword>
<dbReference type="PIRSF" id="PIRSF000906">
    <property type="entry name" value="FBPtase_Bacill"/>
    <property type="match status" value="1"/>
</dbReference>
<name>A0ABR7GIA8_9FIRM</name>
<accession>A0ABR7GIA8</accession>
<evidence type="ECO:0000313" key="5">
    <source>
        <dbReference type="EMBL" id="MBC5687022.1"/>
    </source>
</evidence>
<dbReference type="Gene3D" id="3.60.21.10">
    <property type="match status" value="1"/>
</dbReference>
<keyword evidence="3 4" id="KW-0119">Carbohydrate metabolism</keyword>
<evidence type="ECO:0000256" key="2">
    <source>
        <dbReference type="ARBA" id="ARBA00023211"/>
    </source>
</evidence>
<dbReference type="RefSeq" id="WP_118282039.1">
    <property type="nucleotide sequence ID" value="NZ_JACOPG010000004.1"/>
</dbReference>
<protein>
    <recommendedName>
        <fullName evidence="4">Fructose-1,6-bisphosphatase class 3</fullName>
        <shortName evidence="4">FBPase class 3</shortName>
        <ecNumber evidence="4">3.1.3.11</ecNumber>
    </recommendedName>
    <alternativeName>
        <fullName evidence="4">D-fructose-1,6-bisphosphate 1-phosphohydrolase class 3</fullName>
    </alternativeName>
</protein>
<comment type="catalytic activity">
    <reaction evidence="4">
        <text>beta-D-fructose 1,6-bisphosphate + H2O = beta-D-fructose 6-phosphate + phosphate</text>
        <dbReference type="Rhea" id="RHEA:11064"/>
        <dbReference type="ChEBI" id="CHEBI:15377"/>
        <dbReference type="ChEBI" id="CHEBI:32966"/>
        <dbReference type="ChEBI" id="CHEBI:43474"/>
        <dbReference type="ChEBI" id="CHEBI:57634"/>
        <dbReference type="EC" id="3.1.3.11"/>
    </reaction>
</comment>
<dbReference type="InterPro" id="IPR029052">
    <property type="entry name" value="Metallo-depent_PP-like"/>
</dbReference>
<reference evidence="5 6" key="1">
    <citation type="submission" date="2020-08" db="EMBL/GenBank/DDBJ databases">
        <title>Genome public.</title>
        <authorList>
            <person name="Liu C."/>
            <person name="Sun Q."/>
        </authorList>
    </citation>
    <scope>NUCLEOTIDE SEQUENCE [LARGE SCALE GENOMIC DNA]</scope>
    <source>
        <strain evidence="5 6">NSJ-9</strain>
    </source>
</reference>
<keyword evidence="1 4" id="KW-0378">Hydrolase</keyword>